<proteinExistence type="predicted"/>
<dbReference type="AlphaFoldDB" id="A0A7I8K5L8"/>
<reference evidence="1" key="1">
    <citation type="submission" date="2020-02" db="EMBL/GenBank/DDBJ databases">
        <authorList>
            <person name="Scholz U."/>
            <person name="Mascher M."/>
            <person name="Fiebig A."/>
        </authorList>
    </citation>
    <scope>NUCLEOTIDE SEQUENCE</scope>
</reference>
<dbReference type="EMBL" id="LR746265">
    <property type="protein sequence ID" value="CAA7391854.1"/>
    <property type="molecule type" value="Genomic_DNA"/>
</dbReference>
<dbReference type="GO" id="GO:0010190">
    <property type="term" value="P:cytochrome b6f complex assembly"/>
    <property type="evidence" value="ECO:0007669"/>
    <property type="project" value="InterPro"/>
</dbReference>
<dbReference type="OrthoDB" id="514937at2759"/>
<dbReference type="Proteomes" id="UP000663760">
    <property type="component" value="Chromosome 2"/>
</dbReference>
<accession>A0A7I8K5L8</accession>
<evidence type="ECO:0000313" key="1">
    <source>
        <dbReference type="EMBL" id="CAA7391854.1"/>
    </source>
</evidence>
<dbReference type="PANTHER" id="PTHR36403:SF1">
    <property type="entry name" value="PROTEIN COFACTOR ASSEMBLY OF COMPLEX C SUBUNIT B CCB2, CHLOROPLASTIC"/>
    <property type="match status" value="1"/>
</dbReference>
<organism evidence="1 2">
    <name type="scientific">Spirodela intermedia</name>
    <name type="common">Intermediate duckweed</name>
    <dbReference type="NCBI Taxonomy" id="51605"/>
    <lineage>
        <taxon>Eukaryota</taxon>
        <taxon>Viridiplantae</taxon>
        <taxon>Streptophyta</taxon>
        <taxon>Embryophyta</taxon>
        <taxon>Tracheophyta</taxon>
        <taxon>Spermatophyta</taxon>
        <taxon>Magnoliopsida</taxon>
        <taxon>Liliopsida</taxon>
        <taxon>Araceae</taxon>
        <taxon>Lemnoideae</taxon>
        <taxon>Spirodela</taxon>
    </lineage>
</organism>
<gene>
    <name evidence="1" type="ORF">SI8410_02003068</name>
</gene>
<dbReference type="Pfam" id="PF11152">
    <property type="entry name" value="CCB2_CCB4"/>
    <property type="match status" value="1"/>
</dbReference>
<evidence type="ECO:0000313" key="2">
    <source>
        <dbReference type="Proteomes" id="UP000663760"/>
    </source>
</evidence>
<sequence>MAWECSSLVNPTAGFLLPRGLLVGGGCRSRWSFASRTARPPVDAVDVATAARSRCGRRRRHMVVSARLDDSADGGQQQEALNFSVLRFTLGIPGLDESYLPRYIGLAFGSLIVLNHLLGSSDSPTPAQLRSEALGICLAAFSFALPYFGKFLKGTGPADRSIVPEGNTQIFAISEDAPGIQKEDLAWASYVILQNTNTISVLISAGDKLCIRGYWNVPEEASKAQILDLFRREIRETGLTGLKDPLYFPLGADSQFMGILPKGALSVLLQPTYGARDPSGDGGGDVEGFVLLASNARYAYRDSDRAWIKVMADKFQGMNATCRNAVSAEISA</sequence>
<name>A0A7I8K5L8_SPIIN</name>
<dbReference type="InterPro" id="IPR021325">
    <property type="entry name" value="CCB2/CCB4"/>
</dbReference>
<dbReference type="PANTHER" id="PTHR36403">
    <property type="entry name" value="PROTEIN COFACTOR ASSEMBLY OF COMPLEX C SUBUNIT B CCB2, CHLOROPLASTIC"/>
    <property type="match status" value="1"/>
</dbReference>
<keyword evidence="2" id="KW-1185">Reference proteome</keyword>
<dbReference type="InterPro" id="IPR044970">
    <property type="entry name" value="CCB2"/>
</dbReference>
<protein>
    <submittedName>
        <fullName evidence="1">Uncharacterized protein</fullName>
    </submittedName>
</protein>